<reference evidence="5 6" key="1">
    <citation type="submission" date="2024-09" db="EMBL/GenBank/DDBJ databases">
        <authorList>
            <person name="Sun Q."/>
            <person name="Mori K."/>
        </authorList>
    </citation>
    <scope>NUCLEOTIDE SEQUENCE [LARGE SCALE GENOMIC DNA]</scope>
    <source>
        <strain evidence="5 6">TBRC 7907</strain>
    </source>
</reference>
<comment type="caution">
    <text evidence="5">The sequence shown here is derived from an EMBL/GenBank/DDBJ whole genome shotgun (WGS) entry which is preliminary data.</text>
</comment>
<protein>
    <submittedName>
        <fullName evidence="5">Glycosyltransferase</fullName>
    </submittedName>
</protein>
<dbReference type="PANTHER" id="PTHR48050:SF13">
    <property type="entry name" value="STEROL 3-BETA-GLUCOSYLTRANSFERASE UGT80A2"/>
    <property type="match status" value="1"/>
</dbReference>
<comment type="pathway">
    <text evidence="1">Antibiotic biosynthesis; vancomycin biosynthesis.</text>
</comment>
<evidence type="ECO:0000256" key="2">
    <source>
        <dbReference type="ARBA" id="ARBA00023194"/>
    </source>
</evidence>
<dbReference type="InterPro" id="IPR002213">
    <property type="entry name" value="UDP_glucos_trans"/>
</dbReference>
<dbReference type="SUPFAM" id="SSF53756">
    <property type="entry name" value="UDP-Glycosyltransferase/glycogen phosphorylase"/>
    <property type="match status" value="1"/>
</dbReference>
<gene>
    <name evidence="5" type="ORF">ACFFQA_05690</name>
</gene>
<dbReference type="InterPro" id="IPR050426">
    <property type="entry name" value="Glycosyltransferase_28"/>
</dbReference>
<dbReference type="InterPro" id="IPR010610">
    <property type="entry name" value="EryCIII-like_C"/>
</dbReference>
<keyword evidence="2" id="KW-0045">Antibiotic biosynthesis</keyword>
<sequence length="414" mass="44418">MRVLIFTAGSRGDTQPYLGLAEALGKAGHDAVLAVSTRSLGYAEHSGVRLARLRQGPVPVSDSRDLRTVMEGSTYATMKLFRTARRTARPMFEDAWRIASEGADLVVHNPFAIVGSHIAEALGVPSVPAPLVPVWLPTKEFPCPYVPGRLPRALNWLSYGVTIVPVLSLARATDAWREELGLPRRRARHNPLRLPDGSPAPVLNAFSGHVVPVPTDWPDRTHTTGYWFSSVTPGWQPARELTTFLDAGPPPVYIGFGSMVGRDPRRLTSAVLDAIRLAGVRAVVATGWGGLRPHELPPEVLMVDEVPHDWLFPQMAAIVHHGGAGTVAAATAAGRPQVVCPFFADQPYWGRRLHALGVAAEPLGQRRLTARSLASAIRSVLGDPSTATRAARLGEAVSAEDGAQAAVAVLERLA</sequence>
<organism evidence="5 6">
    <name type="scientific">Allokutzneria oryzae</name>
    <dbReference type="NCBI Taxonomy" id="1378989"/>
    <lineage>
        <taxon>Bacteria</taxon>
        <taxon>Bacillati</taxon>
        <taxon>Actinomycetota</taxon>
        <taxon>Actinomycetes</taxon>
        <taxon>Pseudonocardiales</taxon>
        <taxon>Pseudonocardiaceae</taxon>
        <taxon>Allokutzneria</taxon>
    </lineage>
</organism>
<keyword evidence="6" id="KW-1185">Reference proteome</keyword>
<dbReference type="InterPro" id="IPR004276">
    <property type="entry name" value="GlycoTrans_28_N"/>
</dbReference>
<evidence type="ECO:0000256" key="1">
    <source>
        <dbReference type="ARBA" id="ARBA00004660"/>
    </source>
</evidence>
<dbReference type="CDD" id="cd03784">
    <property type="entry name" value="GT1_Gtf-like"/>
    <property type="match status" value="1"/>
</dbReference>
<dbReference type="Proteomes" id="UP001589693">
    <property type="component" value="Unassembled WGS sequence"/>
</dbReference>
<evidence type="ECO:0000259" key="3">
    <source>
        <dbReference type="Pfam" id="PF03033"/>
    </source>
</evidence>
<evidence type="ECO:0000259" key="4">
    <source>
        <dbReference type="Pfam" id="PF06722"/>
    </source>
</evidence>
<dbReference type="Pfam" id="PF06722">
    <property type="entry name" value="EryCIII-like_C"/>
    <property type="match status" value="1"/>
</dbReference>
<accession>A0ABV5ZRA3</accession>
<dbReference type="Gene3D" id="3.40.50.2000">
    <property type="entry name" value="Glycogen Phosphorylase B"/>
    <property type="match status" value="2"/>
</dbReference>
<dbReference type="EMBL" id="JBHLZU010000005">
    <property type="protein sequence ID" value="MFB9903425.1"/>
    <property type="molecule type" value="Genomic_DNA"/>
</dbReference>
<dbReference type="Pfam" id="PF03033">
    <property type="entry name" value="Glyco_transf_28"/>
    <property type="match status" value="1"/>
</dbReference>
<name>A0ABV5ZRA3_9PSEU</name>
<dbReference type="PANTHER" id="PTHR48050">
    <property type="entry name" value="STEROL 3-BETA-GLUCOSYLTRANSFERASE"/>
    <property type="match status" value="1"/>
</dbReference>
<evidence type="ECO:0000313" key="5">
    <source>
        <dbReference type="EMBL" id="MFB9903425.1"/>
    </source>
</evidence>
<feature type="domain" description="Glycosyltransferase family 28 N-terminal" evidence="3">
    <location>
        <begin position="3"/>
        <end position="132"/>
    </location>
</feature>
<evidence type="ECO:0000313" key="6">
    <source>
        <dbReference type="Proteomes" id="UP001589693"/>
    </source>
</evidence>
<feature type="domain" description="Erythromycin biosynthesis protein CIII-like C-terminal" evidence="4">
    <location>
        <begin position="295"/>
        <end position="407"/>
    </location>
</feature>
<proteinExistence type="predicted"/>
<dbReference type="RefSeq" id="WP_377850568.1">
    <property type="nucleotide sequence ID" value="NZ_JBHLZU010000005.1"/>
</dbReference>